<dbReference type="EMBL" id="CP002347">
    <property type="protein sequence ID" value="ADR17991.1"/>
    <property type="molecule type" value="Genomic_DNA"/>
</dbReference>
<dbReference type="CDD" id="cd02068">
    <property type="entry name" value="radical_SAM_B12_BD"/>
    <property type="match status" value="1"/>
</dbReference>
<evidence type="ECO:0000259" key="7">
    <source>
        <dbReference type="PROSITE" id="PS51918"/>
    </source>
</evidence>
<reference evidence="8 9" key="2">
    <citation type="journal article" date="2011" name="Stand. Genomic Sci.">
        <title>Complete genome sequence of Calditerrivibrio nitroreducens type strain (Yu37-1).</title>
        <authorList>
            <person name="Pitluck S."/>
            <person name="Sikorski J."/>
            <person name="Zeytun A."/>
            <person name="Lapidus A."/>
            <person name="Nolan M."/>
            <person name="Lucas S."/>
            <person name="Hammon N."/>
            <person name="Deshpande S."/>
            <person name="Cheng J.F."/>
            <person name="Tapia R."/>
            <person name="Han C."/>
            <person name="Goodwin L."/>
            <person name="Liolios K."/>
            <person name="Pagani I."/>
            <person name="Ivanova N."/>
            <person name="Mavromatis K."/>
            <person name="Pati A."/>
            <person name="Chen A."/>
            <person name="Palaniappan K."/>
            <person name="Hauser L."/>
            <person name="Chang Y.J."/>
            <person name="Jeffries C.D."/>
            <person name="Detter J.C."/>
            <person name="Brambilla E."/>
            <person name="Djao O.D."/>
            <person name="Rohde M."/>
            <person name="Spring S."/>
            <person name="Goker M."/>
            <person name="Woyke T."/>
            <person name="Bristow J."/>
            <person name="Eisen J.A."/>
            <person name="Markowitz V."/>
            <person name="Hugenholtz P."/>
            <person name="Kyrpides N.C."/>
            <person name="Klenk H.P."/>
            <person name="Land M."/>
        </authorList>
    </citation>
    <scope>NUCLEOTIDE SEQUENCE [LARGE SCALE GENOMIC DNA]</scope>
    <source>
        <strain evidence="9">DSM 19672 / NBRC 101217 / Yu37-1</strain>
    </source>
</reference>
<dbReference type="PANTHER" id="PTHR43409">
    <property type="entry name" value="ANAEROBIC MAGNESIUM-PROTOPORPHYRIN IX MONOMETHYL ESTER CYCLASE-RELATED"/>
    <property type="match status" value="1"/>
</dbReference>
<dbReference type="SUPFAM" id="SSF102114">
    <property type="entry name" value="Radical SAM enzymes"/>
    <property type="match status" value="1"/>
</dbReference>
<dbReference type="SFLD" id="SFLDG01082">
    <property type="entry name" value="B12-binding_domain_containing"/>
    <property type="match status" value="1"/>
</dbReference>
<dbReference type="RefSeq" id="WP_013450208.1">
    <property type="nucleotide sequence ID" value="NC_014758.1"/>
</dbReference>
<dbReference type="SUPFAM" id="SSF52242">
    <property type="entry name" value="Cobalamin (vitamin B12)-binding domain"/>
    <property type="match status" value="1"/>
</dbReference>
<dbReference type="PROSITE" id="PS51918">
    <property type="entry name" value="RADICAL_SAM"/>
    <property type="match status" value="1"/>
</dbReference>
<keyword evidence="9" id="KW-1185">Reference proteome</keyword>
<dbReference type="PROSITE" id="PS51332">
    <property type="entry name" value="B12_BINDING"/>
    <property type="match status" value="1"/>
</dbReference>
<dbReference type="AlphaFoldDB" id="E4TIG6"/>
<proteinExistence type="predicted"/>
<dbReference type="InterPro" id="IPR036724">
    <property type="entry name" value="Cobalamin-bd_sf"/>
</dbReference>
<organism evidence="8 9">
    <name type="scientific">Calditerrivibrio nitroreducens (strain DSM 19672 / NBRC 101217 / Yu37-1)</name>
    <dbReference type="NCBI Taxonomy" id="768670"/>
    <lineage>
        <taxon>Bacteria</taxon>
        <taxon>Pseudomonadati</taxon>
        <taxon>Deferribacterota</taxon>
        <taxon>Deferribacteres</taxon>
        <taxon>Deferribacterales</taxon>
        <taxon>Calditerrivibrionaceae</taxon>
    </lineage>
</organism>
<dbReference type="HOGENOM" id="CLU_021572_2_0_0"/>
<dbReference type="CDD" id="cd01335">
    <property type="entry name" value="Radical_SAM"/>
    <property type="match status" value="1"/>
</dbReference>
<evidence type="ECO:0000256" key="1">
    <source>
        <dbReference type="ARBA" id="ARBA00001966"/>
    </source>
</evidence>
<evidence type="ECO:0000256" key="2">
    <source>
        <dbReference type="ARBA" id="ARBA00022691"/>
    </source>
</evidence>
<evidence type="ECO:0000256" key="4">
    <source>
        <dbReference type="ARBA" id="ARBA00023004"/>
    </source>
</evidence>
<accession>E4TIG6</accession>
<dbReference type="InterPro" id="IPR051198">
    <property type="entry name" value="BchE-like"/>
</dbReference>
<dbReference type="GO" id="GO:0046872">
    <property type="term" value="F:metal ion binding"/>
    <property type="evidence" value="ECO:0007669"/>
    <property type="project" value="UniProtKB-KW"/>
</dbReference>
<evidence type="ECO:0000313" key="9">
    <source>
        <dbReference type="Proteomes" id="UP000007039"/>
    </source>
</evidence>
<keyword evidence="4" id="KW-0408">Iron</keyword>
<dbReference type="InterPro" id="IPR058240">
    <property type="entry name" value="rSAM_sf"/>
</dbReference>
<keyword evidence="3" id="KW-0479">Metal-binding</keyword>
<dbReference type="InterPro" id="IPR013785">
    <property type="entry name" value="Aldolase_TIM"/>
</dbReference>
<comment type="cofactor">
    <cofactor evidence="1">
        <name>[4Fe-4S] cluster</name>
        <dbReference type="ChEBI" id="CHEBI:49883"/>
    </cofactor>
</comment>
<dbReference type="eggNOG" id="COG1032">
    <property type="taxonomic scope" value="Bacteria"/>
</dbReference>
<dbReference type="STRING" id="768670.Calni_0075"/>
<keyword evidence="2" id="KW-0949">S-adenosyl-L-methionine</keyword>
<dbReference type="Pfam" id="PF04055">
    <property type="entry name" value="Radical_SAM"/>
    <property type="match status" value="1"/>
</dbReference>
<dbReference type="GO" id="GO:0003824">
    <property type="term" value="F:catalytic activity"/>
    <property type="evidence" value="ECO:0007669"/>
    <property type="project" value="InterPro"/>
</dbReference>
<feature type="domain" description="Radical SAM core" evidence="7">
    <location>
        <begin position="213"/>
        <end position="438"/>
    </location>
</feature>
<dbReference type="SMART" id="SM00729">
    <property type="entry name" value="Elp3"/>
    <property type="match status" value="1"/>
</dbReference>
<dbReference type="InterPro" id="IPR006158">
    <property type="entry name" value="Cobalamin-bd"/>
</dbReference>
<dbReference type="SFLD" id="SFLDG01123">
    <property type="entry name" value="methyltransferase_(Class_B)"/>
    <property type="match status" value="1"/>
</dbReference>
<dbReference type="InterPro" id="IPR007197">
    <property type="entry name" value="rSAM"/>
</dbReference>
<evidence type="ECO:0000259" key="6">
    <source>
        <dbReference type="PROSITE" id="PS51332"/>
    </source>
</evidence>
<keyword evidence="5" id="KW-0411">Iron-sulfur</keyword>
<dbReference type="Gene3D" id="3.20.20.70">
    <property type="entry name" value="Aldolase class I"/>
    <property type="match status" value="1"/>
</dbReference>
<feature type="domain" description="B12-binding" evidence="6">
    <location>
        <begin position="1"/>
        <end position="173"/>
    </location>
</feature>
<dbReference type="OrthoDB" id="9804952at2"/>
<dbReference type="InterPro" id="IPR006638">
    <property type="entry name" value="Elp3/MiaA/NifB-like_rSAM"/>
</dbReference>
<dbReference type="KEGG" id="cni:Calni_0075"/>
<dbReference type="InterPro" id="IPR034466">
    <property type="entry name" value="Methyltransferase_Class_B"/>
</dbReference>
<gene>
    <name evidence="8" type="ordered locus">Calni_0075</name>
</gene>
<dbReference type="PANTHER" id="PTHR43409:SF16">
    <property type="entry name" value="SLR0320 PROTEIN"/>
    <property type="match status" value="1"/>
</dbReference>
<dbReference type="Gene3D" id="3.40.50.280">
    <property type="entry name" value="Cobalamin-binding domain"/>
    <property type="match status" value="1"/>
</dbReference>
<reference key="1">
    <citation type="submission" date="2010-11" db="EMBL/GenBank/DDBJ databases">
        <title>The complete genome of chromosome of Calditerrivibrio nitroreducens DSM 19672.</title>
        <authorList>
            <consortium name="US DOE Joint Genome Institute (JGI-PGF)"/>
            <person name="Lucas S."/>
            <person name="Copeland A."/>
            <person name="Lapidus A."/>
            <person name="Bruce D."/>
            <person name="Goodwin L."/>
            <person name="Pitluck S."/>
            <person name="Kyrpides N."/>
            <person name="Mavromatis K."/>
            <person name="Ivanova N."/>
            <person name="Mikhailova N."/>
            <person name="Zeytun A."/>
            <person name="Brettin T."/>
            <person name="Detter J.C."/>
            <person name="Tapia R."/>
            <person name="Han C."/>
            <person name="Land M."/>
            <person name="Hauser L."/>
            <person name="Markowitz V."/>
            <person name="Cheng J.-F."/>
            <person name="Hugenholtz P."/>
            <person name="Woyke T."/>
            <person name="Wu D."/>
            <person name="Spring S."/>
            <person name="Schroeder M."/>
            <person name="Brambilla E."/>
            <person name="Klenk H.-P."/>
            <person name="Eisen J.A."/>
        </authorList>
    </citation>
    <scope>NUCLEOTIDE SEQUENCE [LARGE SCALE GENOMIC DNA]</scope>
    <source>
        <strain>DSM 19672</strain>
    </source>
</reference>
<dbReference type="GO" id="GO:0031419">
    <property type="term" value="F:cobalamin binding"/>
    <property type="evidence" value="ECO:0007669"/>
    <property type="project" value="InterPro"/>
</dbReference>
<dbReference type="Pfam" id="PF02310">
    <property type="entry name" value="B12-binding"/>
    <property type="match status" value="1"/>
</dbReference>
<dbReference type="GO" id="GO:0051539">
    <property type="term" value="F:4 iron, 4 sulfur cluster binding"/>
    <property type="evidence" value="ECO:0007669"/>
    <property type="project" value="UniProtKB-KW"/>
</dbReference>
<dbReference type="SFLD" id="SFLDS00029">
    <property type="entry name" value="Radical_SAM"/>
    <property type="match status" value="1"/>
</dbReference>
<sequence>MKVLLIQPPIEDYYTTKIRSYPLGLLFIASKVSDICDVEIVDLRHSKKPLKSISPFDELNDIYNPHYSPFSLFHTYQRYGKSNEEIRDIISLKNPDIIGISSLFTTYFEEAVEIAKIAKEIDKSMITVMGGNHPTLFPEDVLRYDCVDFVIRGEGELPFKLLVENIKKGKSLFEVPGLCYKDNGTIEIKKIYTDADCNLNLKREMIQKDSYRYGKGFIAPALTSKGCPHRCYFCGKPAVKFRRFETEDIKKDLKKLIDLGFDTVDFEDDYLDLTSPQIKDMLKWISDKNLRLTAMNGVVPKIDSETIKLVRDAGFQRINLSLVDISEDIQKETNRDQFSGFNEILDDFIKTGIPIEVHFILGLPYQTENDILNTMIYLAEKKVLLGPSVYYLSPGSPAFKNFLSENGNFNLKYARSSALLPSNNYFTPVKLATYMKLSRFINYVKSVIDSTLSDLSLTDLLKEIENKNPLDYEILKSLIIEKRVISFQKQSRKFQVDPFDRDAVSGLFNKLKFIKGHKSNNVCHFC</sequence>
<evidence type="ECO:0000256" key="5">
    <source>
        <dbReference type="ARBA" id="ARBA00023014"/>
    </source>
</evidence>
<evidence type="ECO:0000256" key="3">
    <source>
        <dbReference type="ARBA" id="ARBA00022723"/>
    </source>
</evidence>
<dbReference type="Proteomes" id="UP000007039">
    <property type="component" value="Chromosome"/>
</dbReference>
<name>E4TIG6_CALNY</name>
<protein>
    <submittedName>
        <fullName evidence="8">Cobalamin B12-binding domain protein</fullName>
    </submittedName>
</protein>
<evidence type="ECO:0000313" key="8">
    <source>
        <dbReference type="EMBL" id="ADR17991.1"/>
    </source>
</evidence>
<dbReference type="GO" id="GO:0005829">
    <property type="term" value="C:cytosol"/>
    <property type="evidence" value="ECO:0007669"/>
    <property type="project" value="TreeGrafter"/>
</dbReference>